<proteinExistence type="predicted"/>
<evidence type="ECO:0000313" key="3">
    <source>
        <dbReference type="Proteomes" id="UP001175271"/>
    </source>
</evidence>
<keyword evidence="1" id="KW-0732">Signal</keyword>
<gene>
    <name evidence="2" type="ORF">QR680_015747</name>
</gene>
<feature type="signal peptide" evidence="1">
    <location>
        <begin position="1"/>
        <end position="16"/>
    </location>
</feature>
<dbReference type="AlphaFoldDB" id="A0AA39LL44"/>
<evidence type="ECO:0000313" key="2">
    <source>
        <dbReference type="EMBL" id="KAK0401372.1"/>
    </source>
</evidence>
<reference evidence="2" key="1">
    <citation type="submission" date="2023-06" db="EMBL/GenBank/DDBJ databases">
        <title>Genomic analysis of the entomopathogenic nematode Steinernema hermaphroditum.</title>
        <authorList>
            <person name="Schwarz E.M."/>
            <person name="Heppert J.K."/>
            <person name="Baniya A."/>
            <person name="Schwartz H.T."/>
            <person name="Tan C.-H."/>
            <person name="Antoshechkin I."/>
            <person name="Sternberg P.W."/>
            <person name="Goodrich-Blair H."/>
            <person name="Dillman A.R."/>
        </authorList>
    </citation>
    <scope>NUCLEOTIDE SEQUENCE</scope>
    <source>
        <strain evidence="2">PS9179</strain>
        <tissue evidence="2">Whole animal</tissue>
    </source>
</reference>
<keyword evidence="3" id="KW-1185">Reference proteome</keyword>
<comment type="caution">
    <text evidence="2">The sequence shown here is derived from an EMBL/GenBank/DDBJ whole genome shotgun (WGS) entry which is preliminary data.</text>
</comment>
<organism evidence="2 3">
    <name type="scientific">Steinernema hermaphroditum</name>
    <dbReference type="NCBI Taxonomy" id="289476"/>
    <lineage>
        <taxon>Eukaryota</taxon>
        <taxon>Metazoa</taxon>
        <taxon>Ecdysozoa</taxon>
        <taxon>Nematoda</taxon>
        <taxon>Chromadorea</taxon>
        <taxon>Rhabditida</taxon>
        <taxon>Tylenchina</taxon>
        <taxon>Panagrolaimomorpha</taxon>
        <taxon>Strongyloidoidea</taxon>
        <taxon>Steinernematidae</taxon>
        <taxon>Steinernema</taxon>
    </lineage>
</organism>
<evidence type="ECO:0000256" key="1">
    <source>
        <dbReference type="SAM" id="SignalP"/>
    </source>
</evidence>
<dbReference type="EMBL" id="JAUCMV010000004">
    <property type="protein sequence ID" value="KAK0401372.1"/>
    <property type="molecule type" value="Genomic_DNA"/>
</dbReference>
<protein>
    <submittedName>
        <fullName evidence="2">Uncharacterized protein</fullName>
    </submittedName>
</protein>
<dbReference type="Proteomes" id="UP001175271">
    <property type="component" value="Unassembled WGS sequence"/>
</dbReference>
<accession>A0AA39LL44</accession>
<feature type="chain" id="PRO_5041229785" evidence="1">
    <location>
        <begin position="17"/>
        <end position="177"/>
    </location>
</feature>
<sequence length="177" mass="19511">MLVLLYLFLLLCAARAQDASSYANYFSSSLLNIFQLDELVNIENGIVQQLCNGATGQQVFDNLGPIVVHRIGDQTNAALMTLRSQLINDLGNEAFADGGATRAAIAQVLVPMLEDIAQYCGAGGEAVFAEANNYANQQFAQQFYDQLYQSITAVNPNDWPIYRNDFSSCMFFSNYGY</sequence>
<name>A0AA39LL44_9BILA</name>